<dbReference type="GO" id="GO:0102559">
    <property type="term" value="F:peptide chain release factor N(5)-glutamine methyltransferase activity"/>
    <property type="evidence" value="ECO:0007669"/>
    <property type="project" value="UniProtKB-EC"/>
</dbReference>
<feature type="domain" description="Methyltransferase" evidence="5">
    <location>
        <begin position="119"/>
        <end position="250"/>
    </location>
</feature>
<comment type="similarity">
    <text evidence="4">Belongs to the protein N5-glutamine methyltransferase family. PrmC subfamily.</text>
</comment>
<dbReference type="EMBL" id="JAESIY010000001">
    <property type="protein sequence ID" value="MBL3654818.1"/>
    <property type="molecule type" value="Genomic_DNA"/>
</dbReference>
<feature type="binding site" evidence="4">
    <location>
        <position position="149"/>
    </location>
    <ligand>
        <name>S-adenosyl-L-methionine</name>
        <dbReference type="ChEBI" id="CHEBI:59789"/>
    </ligand>
</feature>
<comment type="caution">
    <text evidence="7">The sequence shown here is derived from an EMBL/GenBank/DDBJ whole genome shotgun (WGS) entry which is preliminary data.</text>
</comment>
<dbReference type="PANTHER" id="PTHR18895">
    <property type="entry name" value="HEMK METHYLTRANSFERASE"/>
    <property type="match status" value="1"/>
</dbReference>
<evidence type="ECO:0000259" key="6">
    <source>
        <dbReference type="Pfam" id="PF17827"/>
    </source>
</evidence>
<evidence type="ECO:0000256" key="4">
    <source>
        <dbReference type="HAMAP-Rule" id="MF_02126"/>
    </source>
</evidence>
<dbReference type="InterPro" id="IPR025714">
    <property type="entry name" value="Methyltranfer_dom"/>
</dbReference>
<sequence length="293" mass="33619">MPSHNPDSLKKLLSYIISEVKLEEPEEEISSIAHIILEHVFDINRTEIILDRSVNFSKTKEKQLHQILKRVNENEPIQYIIGESDFYGRSYTVGPDILIPRSETEELVQLVLNENKGNKIRFLDIGTGSGCIPITIAKELRGSRAYAIDFDPRVIKVARKNAEKHAASVEFLLIDILTEPIPVTCLDVIISNPPYVLESEKVQMKPNVLDYEPERALFVKDEDPLLFYRRIAELAKMALKEGGFLYFEINEKYGEEVKMLLEVMEYSQVEVIKDIYGKDRMVRATNNIAITSF</sequence>
<dbReference type="RefSeq" id="WP_202241939.1">
    <property type="nucleotide sequence ID" value="NZ_JAESIY010000001.1"/>
</dbReference>
<name>A0A937JWS3_9BACT</name>
<accession>A0A937JWS3</accession>
<dbReference type="GO" id="GO:0032259">
    <property type="term" value="P:methylation"/>
    <property type="evidence" value="ECO:0007669"/>
    <property type="project" value="UniProtKB-KW"/>
</dbReference>
<organism evidence="7 8">
    <name type="scientific">Fulvivirga sediminis</name>
    <dbReference type="NCBI Taxonomy" id="2803949"/>
    <lineage>
        <taxon>Bacteria</taxon>
        <taxon>Pseudomonadati</taxon>
        <taxon>Bacteroidota</taxon>
        <taxon>Cytophagia</taxon>
        <taxon>Cytophagales</taxon>
        <taxon>Fulvivirgaceae</taxon>
        <taxon>Fulvivirga</taxon>
    </lineage>
</organism>
<dbReference type="NCBIfam" id="TIGR00536">
    <property type="entry name" value="hemK_fam"/>
    <property type="match status" value="1"/>
</dbReference>
<proteinExistence type="inferred from homology"/>
<dbReference type="InterPro" id="IPR002052">
    <property type="entry name" value="DNA_methylase_N6_adenine_CS"/>
</dbReference>
<keyword evidence="3 4" id="KW-0949">S-adenosyl-L-methionine</keyword>
<dbReference type="SUPFAM" id="SSF53335">
    <property type="entry name" value="S-adenosyl-L-methionine-dependent methyltransferases"/>
    <property type="match status" value="1"/>
</dbReference>
<dbReference type="PANTHER" id="PTHR18895:SF74">
    <property type="entry name" value="MTRF1L RELEASE FACTOR GLUTAMINE METHYLTRANSFERASE"/>
    <property type="match status" value="1"/>
</dbReference>
<keyword evidence="8" id="KW-1185">Reference proteome</keyword>
<dbReference type="NCBIfam" id="TIGR03534">
    <property type="entry name" value="RF_mod_PrmC"/>
    <property type="match status" value="1"/>
</dbReference>
<dbReference type="Gene3D" id="3.40.50.150">
    <property type="entry name" value="Vaccinia Virus protein VP39"/>
    <property type="match status" value="1"/>
</dbReference>
<dbReference type="EC" id="2.1.1.297" evidence="4"/>
<gene>
    <name evidence="4 7" type="primary">prmC</name>
    <name evidence="7" type="ORF">JL102_01650</name>
</gene>
<dbReference type="InterPro" id="IPR050320">
    <property type="entry name" value="N5-glutamine_MTase"/>
</dbReference>
<evidence type="ECO:0000256" key="2">
    <source>
        <dbReference type="ARBA" id="ARBA00022679"/>
    </source>
</evidence>
<keyword evidence="2 4" id="KW-0808">Transferase</keyword>
<evidence type="ECO:0000313" key="8">
    <source>
        <dbReference type="Proteomes" id="UP000659388"/>
    </source>
</evidence>
<dbReference type="Gene3D" id="1.10.8.10">
    <property type="entry name" value="DNA helicase RuvA subunit, C-terminal domain"/>
    <property type="match status" value="1"/>
</dbReference>
<dbReference type="AlphaFoldDB" id="A0A937JWS3"/>
<dbReference type="Pfam" id="PF13847">
    <property type="entry name" value="Methyltransf_31"/>
    <property type="match status" value="1"/>
</dbReference>
<comment type="caution">
    <text evidence="4">Lacks conserved residue(s) required for the propagation of feature annotation.</text>
</comment>
<keyword evidence="1 4" id="KW-0489">Methyltransferase</keyword>
<feature type="domain" description="Release factor glutamine methyltransferase N-terminal" evidence="6">
    <location>
        <begin position="31"/>
        <end position="82"/>
    </location>
</feature>
<comment type="function">
    <text evidence="4">Methylates the class 1 translation termination release factors RF1/PrfA and RF2/PrfB on the glutamine residue of the universally conserved GGQ motif.</text>
</comment>
<evidence type="ECO:0000256" key="3">
    <source>
        <dbReference type="ARBA" id="ARBA00022691"/>
    </source>
</evidence>
<dbReference type="InterPro" id="IPR004556">
    <property type="entry name" value="HemK-like"/>
</dbReference>
<dbReference type="InterPro" id="IPR040758">
    <property type="entry name" value="PrmC_N"/>
</dbReference>
<dbReference type="Proteomes" id="UP000659388">
    <property type="component" value="Unassembled WGS sequence"/>
</dbReference>
<dbReference type="Pfam" id="PF17827">
    <property type="entry name" value="PrmC_N"/>
    <property type="match status" value="1"/>
</dbReference>
<dbReference type="InterPro" id="IPR019874">
    <property type="entry name" value="RF_methyltr_PrmC"/>
</dbReference>
<dbReference type="InterPro" id="IPR029063">
    <property type="entry name" value="SAM-dependent_MTases_sf"/>
</dbReference>
<comment type="catalytic activity">
    <reaction evidence="4">
        <text>L-glutaminyl-[peptide chain release factor] + S-adenosyl-L-methionine = N(5)-methyl-L-glutaminyl-[peptide chain release factor] + S-adenosyl-L-homocysteine + H(+)</text>
        <dbReference type="Rhea" id="RHEA:42896"/>
        <dbReference type="Rhea" id="RHEA-COMP:10271"/>
        <dbReference type="Rhea" id="RHEA-COMP:10272"/>
        <dbReference type="ChEBI" id="CHEBI:15378"/>
        <dbReference type="ChEBI" id="CHEBI:30011"/>
        <dbReference type="ChEBI" id="CHEBI:57856"/>
        <dbReference type="ChEBI" id="CHEBI:59789"/>
        <dbReference type="ChEBI" id="CHEBI:61891"/>
        <dbReference type="EC" id="2.1.1.297"/>
    </reaction>
</comment>
<dbReference type="GO" id="GO:0003676">
    <property type="term" value="F:nucleic acid binding"/>
    <property type="evidence" value="ECO:0007669"/>
    <property type="project" value="InterPro"/>
</dbReference>
<evidence type="ECO:0000313" key="7">
    <source>
        <dbReference type="EMBL" id="MBL3654818.1"/>
    </source>
</evidence>
<feature type="binding site" evidence="4">
    <location>
        <position position="192"/>
    </location>
    <ligand>
        <name>S-adenosyl-L-methionine</name>
        <dbReference type="ChEBI" id="CHEBI:59789"/>
    </ligand>
</feature>
<dbReference type="CDD" id="cd02440">
    <property type="entry name" value="AdoMet_MTases"/>
    <property type="match status" value="1"/>
</dbReference>
<dbReference type="PROSITE" id="PS00092">
    <property type="entry name" value="N6_MTASE"/>
    <property type="match status" value="1"/>
</dbReference>
<feature type="binding site" evidence="4">
    <location>
        <begin position="192"/>
        <end position="195"/>
    </location>
    <ligand>
        <name>substrate</name>
    </ligand>
</feature>
<evidence type="ECO:0000259" key="5">
    <source>
        <dbReference type="Pfam" id="PF13847"/>
    </source>
</evidence>
<reference evidence="7" key="1">
    <citation type="submission" date="2021-01" db="EMBL/GenBank/DDBJ databases">
        <title>Fulvivirga kasyanovii gen. nov., sp nov., a novel member of the phylum Bacteroidetes isolated from seawater in a mussel farm.</title>
        <authorList>
            <person name="Zhao L.-H."/>
            <person name="Wang Z.-J."/>
        </authorList>
    </citation>
    <scope>NUCLEOTIDE SEQUENCE</scope>
    <source>
        <strain evidence="7">2943</strain>
    </source>
</reference>
<feature type="binding site" evidence="4">
    <location>
        <begin position="126"/>
        <end position="130"/>
    </location>
    <ligand>
        <name>S-adenosyl-L-methionine</name>
        <dbReference type="ChEBI" id="CHEBI:59789"/>
    </ligand>
</feature>
<evidence type="ECO:0000256" key="1">
    <source>
        <dbReference type="ARBA" id="ARBA00022603"/>
    </source>
</evidence>
<protein>
    <recommendedName>
        <fullName evidence="4">Release factor glutamine methyltransferase</fullName>
        <shortName evidence="4">RF MTase</shortName>
        <ecNumber evidence="4">2.1.1.297</ecNumber>
    </recommendedName>
    <alternativeName>
        <fullName evidence="4">N5-glutamine methyltransferase PrmC</fullName>
    </alternativeName>
    <alternativeName>
        <fullName evidence="4">Protein-(glutamine-N5) MTase PrmC</fullName>
    </alternativeName>
    <alternativeName>
        <fullName evidence="4">Protein-glutamine N-methyltransferase PrmC</fullName>
    </alternativeName>
</protein>
<dbReference type="HAMAP" id="MF_02126">
    <property type="entry name" value="RF_methyltr_PrmC"/>
    <property type="match status" value="1"/>
</dbReference>